<dbReference type="EMBL" id="QVQZ01000023">
    <property type="protein sequence ID" value="RFU52644.1"/>
    <property type="molecule type" value="Genomic_DNA"/>
</dbReference>
<reference evidence="4 8" key="1">
    <citation type="submission" date="2018-08" db="EMBL/GenBank/DDBJ databases">
        <title>Draft genome of Streptococcus sp .nov. Z2.</title>
        <authorList>
            <person name="Tian Z."/>
        </authorList>
    </citation>
    <scope>NUCLEOTIDE SEQUENCE [LARGE SCALE GENOMIC DNA]</scope>
    <source>
        <strain evidence="4 8">Z2</strain>
    </source>
</reference>
<evidence type="ECO:0000313" key="3">
    <source>
        <dbReference type="EMBL" id="AXQ78041.1"/>
    </source>
</evidence>
<reference evidence="6" key="3">
    <citation type="submission" date="2018-08" db="EMBL/GenBank/DDBJ databases">
        <title>Streptococcus chenjunshii sp. nov., isolated from stools sample of the Tibetan antelope in the Qinghai-Tibet plateau, China.</title>
        <authorList>
            <person name="Tian Z."/>
        </authorList>
    </citation>
    <scope>NUCLEOTIDE SEQUENCE [LARGE SCALE GENOMIC DNA]</scope>
    <source>
        <strain evidence="6">Z15</strain>
    </source>
</reference>
<dbReference type="Proteomes" id="UP000264056">
    <property type="component" value="Unassembled WGS sequence"/>
</dbReference>
<evidence type="ECO:0008006" key="9">
    <source>
        <dbReference type="Google" id="ProtNLM"/>
    </source>
</evidence>
<evidence type="ECO:0000256" key="1">
    <source>
        <dbReference type="SAM" id="MobiDB-lite"/>
    </source>
</evidence>
<dbReference type="EMBL" id="QVQY01000027">
    <property type="protein sequence ID" value="RFU50416.1"/>
    <property type="molecule type" value="Genomic_DNA"/>
</dbReference>
<evidence type="ECO:0000313" key="8">
    <source>
        <dbReference type="Proteomes" id="UP000264056"/>
    </source>
</evidence>
<feature type="transmembrane region" description="Helical" evidence="2">
    <location>
        <begin position="119"/>
        <end position="141"/>
    </location>
</feature>
<feature type="transmembrane region" description="Helical" evidence="2">
    <location>
        <begin position="69"/>
        <end position="86"/>
    </location>
</feature>
<feature type="transmembrane region" description="Helical" evidence="2">
    <location>
        <begin position="92"/>
        <end position="112"/>
    </location>
</feature>
<keyword evidence="8" id="KW-1185">Reference proteome</keyword>
<gene>
    <name evidence="3" type="ORF">DDV21_002615</name>
    <name evidence="4" type="ORF">DDV22_08680</name>
    <name evidence="5" type="ORF">DDV23_08520</name>
</gene>
<feature type="region of interest" description="Disordered" evidence="1">
    <location>
        <begin position="149"/>
        <end position="185"/>
    </location>
</feature>
<dbReference type="Proteomes" id="UP000246115">
    <property type="component" value="Chromosome"/>
</dbReference>
<dbReference type="AlphaFoldDB" id="A0A372KL47"/>
<dbReference type="OrthoDB" id="2236899at2"/>
<keyword evidence="2" id="KW-0812">Transmembrane</keyword>
<feature type="compositionally biased region" description="Basic and acidic residues" evidence="1">
    <location>
        <begin position="157"/>
        <end position="175"/>
    </location>
</feature>
<dbReference type="Proteomes" id="UP000262901">
    <property type="component" value="Unassembled WGS sequence"/>
</dbReference>
<evidence type="ECO:0000313" key="6">
    <source>
        <dbReference type="Proteomes" id="UP000246115"/>
    </source>
</evidence>
<accession>A0A372KL47</accession>
<keyword evidence="2" id="KW-0472">Membrane</keyword>
<name>A0A372KL47_9STRE</name>
<dbReference type="KEGG" id="schj:DDV21_002615"/>
<reference evidence="5 7" key="2">
    <citation type="submission" date="2018-08" db="EMBL/GenBank/DDBJ databases">
        <title>Draft genome of Streptococcus sp. nov. Z1.</title>
        <authorList>
            <person name="Tian Z."/>
        </authorList>
    </citation>
    <scope>NUCLEOTIDE SEQUENCE [LARGE SCALE GENOMIC DNA]</scope>
    <source>
        <strain evidence="5">Z1</strain>
        <strain evidence="7">Z1(2018)</strain>
    </source>
</reference>
<reference evidence="3" key="4">
    <citation type="journal article" date="2019" name="Int. J. Syst. Evol. Microbiol.">
        <title>Streptococcus chenjunshii sp. nov. isolated from feces of Tibetan antelopes.</title>
        <authorList>
            <person name="Tian Z."/>
            <person name="Lu S."/>
            <person name="Jin D."/>
            <person name="Yang J."/>
            <person name="Pu J."/>
            <person name="Lai X.H."/>
            <person name="Bai X.N."/>
            <person name="Wu X.M."/>
            <person name="Li J."/>
            <person name="Wang S."/>
            <person name="Xu J."/>
        </authorList>
    </citation>
    <scope>NUCLEOTIDE SEQUENCE</scope>
    <source>
        <strain evidence="3">Z15</strain>
    </source>
</reference>
<evidence type="ECO:0000256" key="2">
    <source>
        <dbReference type="SAM" id="Phobius"/>
    </source>
</evidence>
<evidence type="ECO:0000313" key="4">
    <source>
        <dbReference type="EMBL" id="RFU50416.1"/>
    </source>
</evidence>
<keyword evidence="2" id="KW-1133">Transmembrane helix</keyword>
<protein>
    <recommendedName>
        <fullName evidence="9">DUF4190 domain-containing protein</fullName>
    </recommendedName>
</protein>
<feature type="compositionally biased region" description="Acidic residues" evidence="1">
    <location>
        <begin position="176"/>
        <end position="185"/>
    </location>
</feature>
<accession>A0A346NAJ6</accession>
<proteinExistence type="predicted"/>
<dbReference type="EMBL" id="CP031733">
    <property type="protein sequence ID" value="AXQ78041.1"/>
    <property type="molecule type" value="Genomic_DNA"/>
</dbReference>
<evidence type="ECO:0000313" key="5">
    <source>
        <dbReference type="EMBL" id="RFU52644.1"/>
    </source>
</evidence>
<sequence>MATKEEWASLFETIVGRKPSPQELMKAKETGFDPGKIIEIAGAAQENSAEQAQQSAPVSSDRETNEKKVWPMISLAVSGFSLLLALLTPWKIVFTILALLGLIFAVILLIVNWKQSKKILTVIAVATAALVFAANLGVTVYTNVNNKSPQTTVSQSDKGKSKKTEAKKDKDKKDEDSDDTKEDSTDINDYIDGDYQFDWTESDFLSLKVYSIHGSDRGTRIKTILKTYGKATEGRMNGDFLTLTYFNGDYSSLKEVELRFVRKDGIYSLDKATAEGLSNTVAIKKDYRANWTQSDFDALQEAPEEPNSDLTVGSKWTDIQKQFGDPRLSDQRIVNFGDGEGFEKQLSVTYLDYSAAEGYLPYINLDFKEKDGVYYLTHKYAKE</sequence>
<evidence type="ECO:0000313" key="7">
    <source>
        <dbReference type="Proteomes" id="UP000262901"/>
    </source>
</evidence>
<organism evidence="5 7">
    <name type="scientific">Streptococcus chenjunshii</name>
    <dbReference type="NCBI Taxonomy" id="2173853"/>
    <lineage>
        <taxon>Bacteria</taxon>
        <taxon>Bacillati</taxon>
        <taxon>Bacillota</taxon>
        <taxon>Bacilli</taxon>
        <taxon>Lactobacillales</taxon>
        <taxon>Streptococcaceae</taxon>
        <taxon>Streptococcus</taxon>
    </lineage>
</organism>
<dbReference type="RefSeq" id="WP_116878675.1">
    <property type="nucleotide sequence ID" value="NZ_CP031733.1"/>
</dbReference>